<feature type="chain" id="PRO_5003067800" description="Secreted protein" evidence="1">
    <location>
        <begin position="35"/>
        <end position="72"/>
    </location>
</feature>
<accession>D4XUB3</accession>
<evidence type="ECO:0000313" key="3">
    <source>
        <dbReference type="Proteomes" id="UP000003085"/>
    </source>
</evidence>
<gene>
    <name evidence="2" type="ORF">HMP0015_3305</name>
</gene>
<reference evidence="3" key="1">
    <citation type="submission" date="2010-03" db="EMBL/GenBank/DDBJ databases">
        <title>Complete sequence of Mobiluncus curtisii ATCC 43063.</title>
        <authorList>
            <person name="Muzny D."/>
            <person name="Qin X."/>
            <person name="Deng J."/>
            <person name="Jiang H."/>
            <person name="Liu Y."/>
            <person name="Qu J."/>
            <person name="Song X.-Z."/>
            <person name="Zhang L."/>
            <person name="Thornton R."/>
            <person name="Coyle M."/>
            <person name="Francisco L."/>
            <person name="Jackson L."/>
            <person name="Javaid M."/>
            <person name="Korchina V."/>
            <person name="Kovar C."/>
            <person name="Mata R."/>
            <person name="Mathew T."/>
            <person name="Ngo R."/>
            <person name="Nguyen L."/>
            <person name="Nguyen N."/>
            <person name="Okwuonu G."/>
            <person name="Ongeri F."/>
            <person name="Pham C."/>
            <person name="Simmons D."/>
            <person name="Wilczek-Boney K."/>
            <person name="Hale W."/>
            <person name="Jakkamsetti A."/>
            <person name="Pham P."/>
            <person name="Ruth R."/>
            <person name="San Lucas F."/>
            <person name="Warren J."/>
            <person name="Zhang J."/>
            <person name="Zhao Z."/>
            <person name="Zhou C."/>
            <person name="Zhu D."/>
            <person name="Lee S."/>
            <person name="Bess C."/>
            <person name="Blankenburg K."/>
            <person name="Forbes L."/>
            <person name="Fu Q."/>
            <person name="Gubbala S."/>
            <person name="Hirani K."/>
            <person name="Jayaseelan J.C."/>
            <person name="Lara F."/>
            <person name="Munidasa M."/>
            <person name="Palculict T."/>
            <person name="Patil S."/>
            <person name="Pu L.-L."/>
            <person name="Saada N."/>
            <person name="Tang L."/>
            <person name="Weissenberger G."/>
            <person name="Zhu Y."/>
            <person name="Hemphill L."/>
            <person name="Shang Y."/>
            <person name="Youmans B."/>
            <person name="Ayvaz T."/>
            <person name="Ross M."/>
            <person name="Santibanez J."/>
            <person name="Aqrawi P."/>
            <person name="Gross S."/>
            <person name="Joshi V."/>
            <person name="Fowler G."/>
            <person name="Nazareth L."/>
            <person name="Reid J."/>
            <person name="Worley K."/>
            <person name="Petrosino J."/>
            <person name="Highlander S."/>
            <person name="Gibbs R."/>
            <person name="Gibbs R."/>
        </authorList>
    </citation>
    <scope>NUCLEOTIDE SEQUENCE [LARGE SCALE GENOMIC DNA]</scope>
    <source>
        <strain evidence="3">ATCC 19194</strain>
    </source>
</reference>
<feature type="signal peptide" evidence="1">
    <location>
        <begin position="1"/>
        <end position="34"/>
    </location>
</feature>
<organism evidence="2 3">
    <name type="scientific">Acinetobacter haemolyticus ATCC 19194</name>
    <dbReference type="NCBI Taxonomy" id="707232"/>
    <lineage>
        <taxon>Bacteria</taxon>
        <taxon>Pseudomonadati</taxon>
        <taxon>Pseudomonadota</taxon>
        <taxon>Gammaproteobacteria</taxon>
        <taxon>Moraxellales</taxon>
        <taxon>Moraxellaceae</taxon>
        <taxon>Acinetobacter</taxon>
    </lineage>
</organism>
<dbReference type="Proteomes" id="UP000003085">
    <property type="component" value="Unassembled WGS sequence"/>
</dbReference>
<dbReference type="EMBL" id="ADMT01000238">
    <property type="protein sequence ID" value="EFF81223.1"/>
    <property type="molecule type" value="Genomic_DNA"/>
</dbReference>
<sequence length="72" mass="8229">MNQKHLNQVKIMLIQFNKKLCFMVLFLSASLANADGGLIFLERNLQSQQEMKANVEHDIKHSNTKHKCKSSG</sequence>
<dbReference type="AlphaFoldDB" id="D4XUB3"/>
<comment type="caution">
    <text evidence="2">The sequence shown here is derived from an EMBL/GenBank/DDBJ whole genome shotgun (WGS) entry which is preliminary data.</text>
</comment>
<proteinExistence type="predicted"/>
<protein>
    <recommendedName>
        <fullName evidence="4">Secreted protein</fullName>
    </recommendedName>
</protein>
<name>D4XUB3_ACIHA</name>
<dbReference type="HOGENOM" id="CLU_194254_0_0_6"/>
<evidence type="ECO:0008006" key="4">
    <source>
        <dbReference type="Google" id="ProtNLM"/>
    </source>
</evidence>
<evidence type="ECO:0000313" key="2">
    <source>
        <dbReference type="EMBL" id="EFF81223.1"/>
    </source>
</evidence>
<evidence type="ECO:0000256" key="1">
    <source>
        <dbReference type="SAM" id="SignalP"/>
    </source>
</evidence>
<keyword evidence="1" id="KW-0732">Signal</keyword>